<evidence type="ECO:0000259" key="12">
    <source>
        <dbReference type="Pfam" id="PF00117"/>
    </source>
</evidence>
<keyword evidence="8 11" id="KW-0315">Glutamine amidotransferase</keyword>
<dbReference type="EMBL" id="CP071444">
    <property type="protein sequence ID" value="QSX07732.1"/>
    <property type="molecule type" value="Genomic_DNA"/>
</dbReference>
<comment type="caution">
    <text evidence="11">Lacks conserved residue(s) required for the propagation of feature annotation.</text>
</comment>
<dbReference type="InterPro" id="IPR033828">
    <property type="entry name" value="GATase1_CTP_Synthase"/>
</dbReference>
<comment type="function">
    <text evidence="11">Catalyzes the ATP-dependent amination of UTP to CTP with either L-glutamine or ammonia as the source of nitrogen. Regulates intracellular CTP levels through interactions with the four ribonucleotide triphosphates.</text>
</comment>
<dbReference type="InterPro" id="IPR027417">
    <property type="entry name" value="P-loop_NTPase"/>
</dbReference>
<keyword evidence="15" id="KW-1185">Reference proteome</keyword>
<keyword evidence="5 11" id="KW-0547">Nucleotide-binding</keyword>
<name>A0A975AGT9_9FIRM</name>
<comment type="similarity">
    <text evidence="2 11">Belongs to the CTP synthase family.</text>
</comment>
<dbReference type="PROSITE" id="PS51273">
    <property type="entry name" value="GATASE_TYPE_1"/>
    <property type="match status" value="1"/>
</dbReference>
<evidence type="ECO:0000256" key="11">
    <source>
        <dbReference type="HAMAP-Rule" id="MF_01227"/>
    </source>
</evidence>
<feature type="binding site" evidence="11">
    <location>
        <position position="72"/>
    </location>
    <ligand>
        <name>ATP</name>
        <dbReference type="ChEBI" id="CHEBI:30616"/>
    </ligand>
</feature>
<feature type="binding site" evidence="11">
    <location>
        <position position="55"/>
    </location>
    <ligand>
        <name>L-glutamine</name>
        <dbReference type="ChEBI" id="CHEBI:58359"/>
    </ligand>
</feature>
<reference evidence="14" key="1">
    <citation type="submission" date="2021-03" db="EMBL/GenBank/DDBJ databases">
        <title>Alkalibacter marinus sp. nov., isolated from tidal flat sediment.</title>
        <authorList>
            <person name="Namirimu T."/>
            <person name="Yang J.-A."/>
            <person name="Yang S.-H."/>
            <person name="Kim Y.-J."/>
            <person name="Kwon K.K."/>
        </authorList>
    </citation>
    <scope>NUCLEOTIDE SEQUENCE</scope>
    <source>
        <strain evidence="14">ES005</strain>
    </source>
</reference>
<dbReference type="InterPro" id="IPR004468">
    <property type="entry name" value="CTP_synthase"/>
</dbReference>
<feature type="binding site" evidence="11">
    <location>
        <position position="225"/>
    </location>
    <ligand>
        <name>UTP</name>
        <dbReference type="ChEBI" id="CHEBI:46398"/>
    </ligand>
</feature>
<proteinExistence type="inferred from homology"/>
<feature type="binding site" evidence="11">
    <location>
        <begin position="189"/>
        <end position="194"/>
    </location>
    <ligand>
        <name>CTP</name>
        <dbReference type="ChEBI" id="CHEBI:37563"/>
        <note>allosteric inhibitor</note>
    </ligand>
</feature>
<dbReference type="Pfam" id="PF00117">
    <property type="entry name" value="GATase"/>
    <property type="match status" value="1"/>
</dbReference>
<dbReference type="CDD" id="cd03113">
    <property type="entry name" value="CTPS_N"/>
    <property type="match status" value="1"/>
</dbReference>
<dbReference type="Pfam" id="PF06418">
    <property type="entry name" value="CTP_synth_N"/>
    <property type="match status" value="1"/>
</dbReference>
<feature type="binding site" evidence="11">
    <location>
        <position position="14"/>
    </location>
    <ligand>
        <name>CTP</name>
        <dbReference type="ChEBI" id="CHEBI:37563"/>
        <note>allosteric inhibitor</note>
    </ligand>
</feature>
<evidence type="ECO:0000256" key="2">
    <source>
        <dbReference type="ARBA" id="ARBA00007533"/>
    </source>
</evidence>
<dbReference type="SUPFAM" id="SSF52317">
    <property type="entry name" value="Class I glutamine amidotransferase-like"/>
    <property type="match status" value="1"/>
</dbReference>
<keyword evidence="4 11" id="KW-0479">Metal-binding</keyword>
<evidence type="ECO:0000256" key="10">
    <source>
        <dbReference type="ARBA" id="ARBA00047781"/>
    </source>
</evidence>
<evidence type="ECO:0000256" key="5">
    <source>
        <dbReference type="ARBA" id="ARBA00022741"/>
    </source>
</evidence>
<dbReference type="Proteomes" id="UP000663499">
    <property type="component" value="Chromosome"/>
</dbReference>
<dbReference type="NCBIfam" id="TIGR00337">
    <property type="entry name" value="PyrG"/>
    <property type="match status" value="1"/>
</dbReference>
<comment type="catalytic activity">
    <reaction evidence="11">
        <text>UTP + NH4(+) + ATP = CTP + ADP + phosphate + 2 H(+)</text>
        <dbReference type="Rhea" id="RHEA:16597"/>
        <dbReference type="ChEBI" id="CHEBI:15378"/>
        <dbReference type="ChEBI" id="CHEBI:28938"/>
        <dbReference type="ChEBI" id="CHEBI:30616"/>
        <dbReference type="ChEBI" id="CHEBI:37563"/>
        <dbReference type="ChEBI" id="CHEBI:43474"/>
        <dbReference type="ChEBI" id="CHEBI:46398"/>
        <dbReference type="ChEBI" id="CHEBI:456216"/>
    </reaction>
</comment>
<evidence type="ECO:0000256" key="4">
    <source>
        <dbReference type="ARBA" id="ARBA00022723"/>
    </source>
</evidence>
<feature type="binding site" evidence="11">
    <location>
        <position position="355"/>
    </location>
    <ligand>
        <name>L-glutamine</name>
        <dbReference type="ChEBI" id="CHEBI:58359"/>
    </ligand>
</feature>
<dbReference type="KEGG" id="alka:J0B03_07815"/>
<feature type="active site" evidence="11">
    <location>
        <position position="508"/>
    </location>
</feature>
<organism evidence="14 15">
    <name type="scientific">Alkalibacter rhizosphaerae</name>
    <dbReference type="NCBI Taxonomy" id="2815577"/>
    <lineage>
        <taxon>Bacteria</taxon>
        <taxon>Bacillati</taxon>
        <taxon>Bacillota</taxon>
        <taxon>Clostridia</taxon>
        <taxon>Eubacteriales</taxon>
        <taxon>Eubacteriaceae</taxon>
        <taxon>Alkalibacter</taxon>
    </lineage>
</organism>
<accession>A0A975AGT9</accession>
<comment type="subunit">
    <text evidence="11">Homotetramer.</text>
</comment>
<evidence type="ECO:0000256" key="1">
    <source>
        <dbReference type="ARBA" id="ARBA00005171"/>
    </source>
</evidence>
<keyword evidence="9 11" id="KW-0665">Pyrimidine biosynthesis</keyword>
<feature type="binding site" evidence="11">
    <location>
        <position position="72"/>
    </location>
    <ligand>
        <name>Mg(2+)</name>
        <dbReference type="ChEBI" id="CHEBI:18420"/>
    </ligand>
</feature>
<feature type="active site" description="Nucleophile; for glutamine hydrolysis" evidence="11">
    <location>
        <position position="382"/>
    </location>
</feature>
<dbReference type="SUPFAM" id="SSF52540">
    <property type="entry name" value="P-loop containing nucleoside triphosphate hydrolases"/>
    <property type="match status" value="1"/>
</dbReference>
<comment type="activity regulation">
    <text evidence="11">Allosterically activated by GTP, when glutamine is the substrate; GTP has no effect on the reaction when ammonia is the substrate. The allosteric effector GTP functions by stabilizing the protein conformation that binds the tetrahedral intermediate(s) formed during glutamine hydrolysis. Inhibited by the product CTP, via allosteric rather than competitive inhibition.</text>
</comment>
<feature type="domain" description="Glutamine amidotransferase" evidence="12">
    <location>
        <begin position="303"/>
        <end position="527"/>
    </location>
</feature>
<dbReference type="InterPro" id="IPR029062">
    <property type="entry name" value="Class_I_gatase-like"/>
</dbReference>
<feature type="binding site" evidence="11">
    <location>
        <position position="142"/>
    </location>
    <ligand>
        <name>Mg(2+)</name>
        <dbReference type="ChEBI" id="CHEBI:18420"/>
    </ligand>
</feature>
<feature type="binding site" evidence="11">
    <location>
        <position position="406"/>
    </location>
    <ligand>
        <name>L-glutamine</name>
        <dbReference type="ChEBI" id="CHEBI:58359"/>
    </ligand>
</feature>
<sequence>MSTKYVFVTGGVVSSLGKGITAASLGRLLKERGLGVSIQKFDPYINYDPGTMSPYQHGEVFVTDDGAETDLDLGHYERFIDTSLSQDSNVTTGRIYWSVISKERRGDYLGGTVQVIPHITNEIKESILRVGQNTASDVVITEIGGTVGDIESLPFLEAIRQLKNELGHGNVLFIHVTLLPYLKMAGELKTKPTQHSVKELRGLGIQPDVIILRSEKEVNASIKDKISLFCNVESKAVIQNMDASELYEVPLLLEKEGLADFVCEKLNISCQKPDLTDWTAMVERSKNLKESVRIALVGKYVELHDAYLSVVEALKHGGIANDRKVEIQWIHSEDVTEDNAAGFFEGVDGIIIPGGFGERGIEGKIASAKYARTKKVPYLGLCLGLQIAVIEFARNVAGLKGANSSEIDANTPYPVIDIMEDQKDLDNKGGTMRLGQYPCLLKEGTKAFQAYGRSEILERHRHRYEVSNKFRGNLEEKGLIISGTSPDQVLVEMVEVEDHPWYVATQAHPEFKSRPNDPHPLFRDFIKAAIKTKEIY</sequence>
<dbReference type="InterPro" id="IPR017456">
    <property type="entry name" value="CTP_synthase_N"/>
</dbReference>
<feature type="domain" description="CTP synthase N-terminal" evidence="13">
    <location>
        <begin position="4"/>
        <end position="268"/>
    </location>
</feature>
<dbReference type="GO" id="GO:0003883">
    <property type="term" value="F:CTP synthase activity"/>
    <property type="evidence" value="ECO:0007669"/>
    <property type="project" value="UniProtKB-UniRule"/>
</dbReference>
<evidence type="ECO:0000313" key="14">
    <source>
        <dbReference type="EMBL" id="QSX07732.1"/>
    </source>
</evidence>
<dbReference type="GO" id="GO:0044210">
    <property type="term" value="P:'de novo' CTP biosynthetic process"/>
    <property type="evidence" value="ECO:0007669"/>
    <property type="project" value="UniProtKB-UniRule"/>
</dbReference>
<keyword evidence="6 11" id="KW-0067">ATP-binding</keyword>
<dbReference type="AlphaFoldDB" id="A0A975AGT9"/>
<evidence type="ECO:0000259" key="13">
    <source>
        <dbReference type="Pfam" id="PF06418"/>
    </source>
</evidence>
<dbReference type="Gene3D" id="3.40.50.300">
    <property type="entry name" value="P-loop containing nucleotide triphosphate hydrolases"/>
    <property type="match status" value="1"/>
</dbReference>
<feature type="binding site" evidence="11">
    <location>
        <begin position="149"/>
        <end position="151"/>
    </location>
    <ligand>
        <name>CTP</name>
        <dbReference type="ChEBI" id="CHEBI:37563"/>
        <note>allosteric inhibitor</note>
    </ligand>
</feature>
<dbReference type="GO" id="GO:0097268">
    <property type="term" value="C:cytoophidium"/>
    <property type="evidence" value="ECO:0007669"/>
    <property type="project" value="UniProtKB-ARBA"/>
</dbReference>
<feature type="binding site" evidence="11">
    <location>
        <position position="243"/>
    </location>
    <ligand>
        <name>ATP</name>
        <dbReference type="ChEBI" id="CHEBI:30616"/>
    </ligand>
</feature>
<dbReference type="Gene3D" id="3.40.50.880">
    <property type="match status" value="1"/>
</dbReference>
<dbReference type="FunFam" id="3.40.50.880:FF:000002">
    <property type="entry name" value="CTP synthase"/>
    <property type="match status" value="1"/>
</dbReference>
<feature type="binding site" evidence="11">
    <location>
        <begin position="15"/>
        <end position="20"/>
    </location>
    <ligand>
        <name>ATP</name>
        <dbReference type="ChEBI" id="CHEBI:30616"/>
    </ligand>
</feature>
<comment type="catalytic activity">
    <reaction evidence="11">
        <text>L-glutamine + H2O = L-glutamate + NH4(+)</text>
        <dbReference type="Rhea" id="RHEA:15889"/>
        <dbReference type="ChEBI" id="CHEBI:15377"/>
        <dbReference type="ChEBI" id="CHEBI:28938"/>
        <dbReference type="ChEBI" id="CHEBI:29985"/>
        <dbReference type="ChEBI" id="CHEBI:58359"/>
    </reaction>
</comment>
<evidence type="ECO:0000256" key="9">
    <source>
        <dbReference type="ARBA" id="ARBA00022975"/>
    </source>
</evidence>
<dbReference type="RefSeq" id="WP_207299074.1">
    <property type="nucleotide sequence ID" value="NZ_CP071444.1"/>
</dbReference>
<dbReference type="HAMAP" id="MF_01227">
    <property type="entry name" value="PyrG"/>
    <property type="match status" value="1"/>
</dbReference>
<evidence type="ECO:0000256" key="8">
    <source>
        <dbReference type="ARBA" id="ARBA00022962"/>
    </source>
</evidence>
<gene>
    <name evidence="11" type="primary">pyrG</name>
    <name evidence="14" type="ORF">J0B03_07815</name>
</gene>
<feature type="binding site" evidence="11">
    <location>
        <position position="225"/>
    </location>
    <ligand>
        <name>CTP</name>
        <dbReference type="ChEBI" id="CHEBI:37563"/>
        <note>allosteric inhibitor</note>
    </ligand>
</feature>
<feature type="region of interest" description="Amidoligase domain" evidence="11">
    <location>
        <begin position="1"/>
        <end position="268"/>
    </location>
</feature>
<comment type="pathway">
    <text evidence="1 11">Pyrimidine metabolism; CTP biosynthesis via de novo pathway; CTP from UDP: step 2/2.</text>
</comment>
<dbReference type="GO" id="GO:0046872">
    <property type="term" value="F:metal ion binding"/>
    <property type="evidence" value="ECO:0007669"/>
    <property type="project" value="UniProtKB-KW"/>
</dbReference>
<feature type="binding site" evidence="11">
    <location>
        <position position="463"/>
    </location>
    <ligand>
        <name>L-glutamine</name>
        <dbReference type="ChEBI" id="CHEBI:58359"/>
    </ligand>
</feature>
<evidence type="ECO:0000256" key="6">
    <source>
        <dbReference type="ARBA" id="ARBA00022840"/>
    </source>
</evidence>
<dbReference type="GO" id="GO:0019856">
    <property type="term" value="P:pyrimidine nucleobase biosynthetic process"/>
    <property type="evidence" value="ECO:0007669"/>
    <property type="project" value="TreeGrafter"/>
</dbReference>
<evidence type="ECO:0000313" key="15">
    <source>
        <dbReference type="Proteomes" id="UP000663499"/>
    </source>
</evidence>
<evidence type="ECO:0000256" key="3">
    <source>
        <dbReference type="ARBA" id="ARBA00022598"/>
    </source>
</evidence>
<dbReference type="FunFam" id="3.40.50.300:FF:000009">
    <property type="entry name" value="CTP synthase"/>
    <property type="match status" value="1"/>
</dbReference>
<feature type="active site" evidence="11">
    <location>
        <position position="510"/>
    </location>
</feature>
<dbReference type="GO" id="GO:0042802">
    <property type="term" value="F:identical protein binding"/>
    <property type="evidence" value="ECO:0007669"/>
    <property type="project" value="TreeGrafter"/>
</dbReference>
<keyword evidence="7 11" id="KW-0460">Magnesium</keyword>
<feature type="binding site" evidence="11">
    <location>
        <begin position="383"/>
        <end position="386"/>
    </location>
    <ligand>
        <name>L-glutamine</name>
        <dbReference type="ChEBI" id="CHEBI:58359"/>
    </ligand>
</feature>
<keyword evidence="3 11" id="KW-0436">Ligase</keyword>
<dbReference type="PANTHER" id="PTHR11550">
    <property type="entry name" value="CTP SYNTHASE"/>
    <property type="match status" value="1"/>
</dbReference>
<dbReference type="NCBIfam" id="NF003792">
    <property type="entry name" value="PRK05380.1"/>
    <property type="match status" value="1"/>
</dbReference>
<feature type="binding site" evidence="11">
    <location>
        <begin position="189"/>
        <end position="194"/>
    </location>
    <ligand>
        <name>UTP</name>
        <dbReference type="ChEBI" id="CHEBI:46398"/>
    </ligand>
</feature>
<dbReference type="InterPro" id="IPR017926">
    <property type="entry name" value="GATASE"/>
</dbReference>
<dbReference type="CDD" id="cd01746">
    <property type="entry name" value="GATase1_CTP_Synthase"/>
    <property type="match status" value="1"/>
</dbReference>
<dbReference type="EC" id="6.3.4.2" evidence="11"/>
<dbReference type="GO" id="GO:0005524">
    <property type="term" value="F:ATP binding"/>
    <property type="evidence" value="ECO:0007669"/>
    <property type="project" value="UniProtKB-KW"/>
</dbReference>
<protein>
    <recommendedName>
        <fullName evidence="11">CTP synthase</fullName>
        <ecNumber evidence="11">6.3.4.2</ecNumber>
    </recommendedName>
    <alternativeName>
        <fullName evidence="11">Cytidine 5'-triphosphate synthase</fullName>
    </alternativeName>
    <alternativeName>
        <fullName evidence="11">Cytidine triphosphate synthetase</fullName>
        <shortName evidence="11">CTP synthetase</shortName>
        <shortName evidence="11">CTPS</shortName>
    </alternativeName>
    <alternativeName>
        <fullName evidence="11">UTP--ammonia ligase</fullName>
    </alternativeName>
</protein>
<dbReference type="GO" id="GO:0005829">
    <property type="term" value="C:cytosol"/>
    <property type="evidence" value="ECO:0007669"/>
    <property type="project" value="TreeGrafter"/>
</dbReference>
<comment type="catalytic activity">
    <reaction evidence="10 11">
        <text>UTP + L-glutamine + ATP + H2O = CTP + L-glutamate + ADP + phosphate + 2 H(+)</text>
        <dbReference type="Rhea" id="RHEA:26426"/>
        <dbReference type="ChEBI" id="CHEBI:15377"/>
        <dbReference type="ChEBI" id="CHEBI:15378"/>
        <dbReference type="ChEBI" id="CHEBI:29985"/>
        <dbReference type="ChEBI" id="CHEBI:30616"/>
        <dbReference type="ChEBI" id="CHEBI:37563"/>
        <dbReference type="ChEBI" id="CHEBI:43474"/>
        <dbReference type="ChEBI" id="CHEBI:46398"/>
        <dbReference type="ChEBI" id="CHEBI:58359"/>
        <dbReference type="ChEBI" id="CHEBI:456216"/>
        <dbReference type="EC" id="6.3.4.2"/>
    </reaction>
</comment>
<evidence type="ECO:0000256" key="7">
    <source>
        <dbReference type="ARBA" id="ARBA00022842"/>
    </source>
</evidence>
<comment type="miscellaneous">
    <text evidence="11">CTPSs have evolved a hybrid strategy for distinguishing between UTP and CTP. The overlapping regions of the product feedback inhibitory and substrate sites recognize a common feature in both compounds, the triphosphate moiety. To differentiate isosteric substrate and product pyrimidine rings, an additional pocket far from the expected kinase/ligase catalytic site, specifically recognizes the cytosine and ribose portions of the product inhibitor.</text>
</comment>
<feature type="binding site" evidence="11">
    <location>
        <position position="14"/>
    </location>
    <ligand>
        <name>UTP</name>
        <dbReference type="ChEBI" id="CHEBI:46398"/>
    </ligand>
</feature>
<dbReference type="PANTHER" id="PTHR11550:SF0">
    <property type="entry name" value="CTP SYNTHASE-RELATED"/>
    <property type="match status" value="1"/>
</dbReference>